<sequence length="264" mass="29465">MLDACIILGRLMNLIVHHMQIPWVSLALTPVLLPSPSRVPDCSWTDGGKALLKRLHVGNSLVIEDFITVRNVFLYCLEGHSPNGYKRGDSRKLAKELGTTRSSWGDSEETTSTLREINEAMEITKDMDLQANLRAQRKKCRTDARVINVVVSSEKETYSGKIEFCWKRRTNCAGPSALMATTPTFPSGIVKKWKASVLEAAKRKIFASYSSGSSRESALLTHSSLYKLSSLRPFVISLGLEKNIVGVDATQKELEKYLESTREQ</sequence>
<comment type="caution">
    <text evidence="1">The sequence shown here is derived from an EMBL/GenBank/DDBJ whole genome shotgun (WGS) entry which is preliminary data.</text>
</comment>
<dbReference type="Proteomes" id="UP000828251">
    <property type="component" value="Unassembled WGS sequence"/>
</dbReference>
<evidence type="ECO:0000313" key="1">
    <source>
        <dbReference type="EMBL" id="KAH1113935.1"/>
    </source>
</evidence>
<accession>A0A9D3W8X3</accession>
<protein>
    <submittedName>
        <fullName evidence="1">Uncharacterized protein</fullName>
    </submittedName>
</protein>
<gene>
    <name evidence="1" type="ORF">J1N35_007313</name>
</gene>
<keyword evidence="2" id="KW-1185">Reference proteome</keyword>
<proteinExistence type="predicted"/>
<reference evidence="1 2" key="1">
    <citation type="journal article" date="2021" name="Plant Biotechnol. J.">
        <title>Multi-omics assisted identification of the key and species-specific regulatory components of drought-tolerant mechanisms in Gossypium stocksii.</title>
        <authorList>
            <person name="Yu D."/>
            <person name="Ke L."/>
            <person name="Zhang D."/>
            <person name="Wu Y."/>
            <person name="Sun Y."/>
            <person name="Mei J."/>
            <person name="Sun J."/>
            <person name="Sun Y."/>
        </authorList>
    </citation>
    <scope>NUCLEOTIDE SEQUENCE [LARGE SCALE GENOMIC DNA]</scope>
    <source>
        <strain evidence="2">cv. E1</strain>
        <tissue evidence="1">Leaf</tissue>
    </source>
</reference>
<evidence type="ECO:0000313" key="2">
    <source>
        <dbReference type="Proteomes" id="UP000828251"/>
    </source>
</evidence>
<dbReference type="EMBL" id="JAIQCV010000003">
    <property type="protein sequence ID" value="KAH1113935.1"/>
    <property type="molecule type" value="Genomic_DNA"/>
</dbReference>
<name>A0A9D3W8X3_9ROSI</name>
<organism evidence="1 2">
    <name type="scientific">Gossypium stocksii</name>
    <dbReference type="NCBI Taxonomy" id="47602"/>
    <lineage>
        <taxon>Eukaryota</taxon>
        <taxon>Viridiplantae</taxon>
        <taxon>Streptophyta</taxon>
        <taxon>Embryophyta</taxon>
        <taxon>Tracheophyta</taxon>
        <taxon>Spermatophyta</taxon>
        <taxon>Magnoliopsida</taxon>
        <taxon>eudicotyledons</taxon>
        <taxon>Gunneridae</taxon>
        <taxon>Pentapetalae</taxon>
        <taxon>rosids</taxon>
        <taxon>malvids</taxon>
        <taxon>Malvales</taxon>
        <taxon>Malvaceae</taxon>
        <taxon>Malvoideae</taxon>
        <taxon>Gossypium</taxon>
    </lineage>
</organism>
<dbReference type="AlphaFoldDB" id="A0A9D3W8X3"/>